<dbReference type="PROSITE" id="PS01081">
    <property type="entry name" value="HTH_TETR_1"/>
    <property type="match status" value="1"/>
</dbReference>
<feature type="DNA-binding region" description="H-T-H motif" evidence="5">
    <location>
        <begin position="35"/>
        <end position="54"/>
    </location>
</feature>
<dbReference type="AlphaFoldDB" id="A0A6P2GBF4"/>
<name>A0A6P2GBF4_9BURK</name>
<dbReference type="GO" id="GO:0003700">
    <property type="term" value="F:DNA-binding transcription factor activity"/>
    <property type="evidence" value="ECO:0007669"/>
    <property type="project" value="TreeGrafter"/>
</dbReference>
<dbReference type="FunFam" id="1.10.10.60:FF:000141">
    <property type="entry name" value="TetR family transcriptional regulator"/>
    <property type="match status" value="1"/>
</dbReference>
<dbReference type="InterPro" id="IPR001647">
    <property type="entry name" value="HTH_TetR"/>
</dbReference>
<organism evidence="8 9">
    <name type="scientific">Burkholderia anthina</name>
    <dbReference type="NCBI Taxonomy" id="179879"/>
    <lineage>
        <taxon>Bacteria</taxon>
        <taxon>Pseudomonadati</taxon>
        <taxon>Pseudomonadota</taxon>
        <taxon>Betaproteobacteria</taxon>
        <taxon>Burkholderiales</taxon>
        <taxon>Burkholderiaceae</taxon>
        <taxon>Burkholderia</taxon>
        <taxon>Burkholderia cepacia complex</taxon>
    </lineage>
</organism>
<dbReference type="PRINTS" id="PR00455">
    <property type="entry name" value="HTHTETR"/>
</dbReference>
<keyword evidence="10" id="KW-1185">Reference proteome</keyword>
<dbReference type="RefSeq" id="WP_096508014.1">
    <property type="nucleotide sequence ID" value="NZ_CABVLY010000011.1"/>
</dbReference>
<reference evidence="8 9" key="1">
    <citation type="submission" date="2019-09" db="EMBL/GenBank/DDBJ databases">
        <authorList>
            <person name="Depoorter E."/>
        </authorList>
    </citation>
    <scope>NUCLEOTIDE SEQUENCE [LARGE SCALE GENOMIC DNA]</scope>
    <source>
        <strain evidence="8">LMG 20980</strain>
    </source>
</reference>
<dbReference type="Gene3D" id="1.10.10.60">
    <property type="entry name" value="Homeodomain-like"/>
    <property type="match status" value="1"/>
</dbReference>
<evidence type="ECO:0000256" key="5">
    <source>
        <dbReference type="PROSITE-ProRule" id="PRU00335"/>
    </source>
</evidence>
<dbReference type="Gene3D" id="1.10.357.10">
    <property type="entry name" value="Tetracycline Repressor, domain 2"/>
    <property type="match status" value="1"/>
</dbReference>
<keyword evidence="1" id="KW-0678">Repressor</keyword>
<dbReference type="EMBL" id="JAFCIQ010000004">
    <property type="protein sequence ID" value="MBM2766192.1"/>
    <property type="molecule type" value="Genomic_DNA"/>
</dbReference>
<dbReference type="Pfam" id="PF14246">
    <property type="entry name" value="TetR_C_7"/>
    <property type="match status" value="1"/>
</dbReference>
<accession>A0A6P2GBF4</accession>
<dbReference type="EMBL" id="CABVLY010000011">
    <property type="protein sequence ID" value="VVU50569.1"/>
    <property type="molecule type" value="Genomic_DNA"/>
</dbReference>
<feature type="domain" description="HTH tetR-type" evidence="6">
    <location>
        <begin position="12"/>
        <end position="72"/>
    </location>
</feature>
<dbReference type="InterPro" id="IPR023772">
    <property type="entry name" value="DNA-bd_HTH_TetR-type_CS"/>
</dbReference>
<keyword evidence="2" id="KW-0805">Transcription regulation</keyword>
<evidence type="ECO:0000313" key="10">
    <source>
        <dbReference type="Proteomes" id="UP000755577"/>
    </source>
</evidence>
<dbReference type="InterPro" id="IPR050109">
    <property type="entry name" value="HTH-type_TetR-like_transc_reg"/>
</dbReference>
<evidence type="ECO:0000256" key="2">
    <source>
        <dbReference type="ARBA" id="ARBA00023015"/>
    </source>
</evidence>
<evidence type="ECO:0000256" key="4">
    <source>
        <dbReference type="ARBA" id="ARBA00023163"/>
    </source>
</evidence>
<dbReference type="Proteomes" id="UP000494201">
    <property type="component" value="Unassembled WGS sequence"/>
</dbReference>
<dbReference type="PROSITE" id="PS50977">
    <property type="entry name" value="HTH_TETR_2"/>
    <property type="match status" value="1"/>
</dbReference>
<dbReference type="InterPro" id="IPR039536">
    <property type="entry name" value="TetR_C_Proteobacteria"/>
</dbReference>
<evidence type="ECO:0000256" key="3">
    <source>
        <dbReference type="ARBA" id="ARBA00023125"/>
    </source>
</evidence>
<dbReference type="PANTHER" id="PTHR30055">
    <property type="entry name" value="HTH-TYPE TRANSCRIPTIONAL REGULATOR RUTR"/>
    <property type="match status" value="1"/>
</dbReference>
<dbReference type="InterPro" id="IPR036271">
    <property type="entry name" value="Tet_transcr_reg_TetR-rel_C_sf"/>
</dbReference>
<reference evidence="7 10" key="2">
    <citation type="submission" date="2021-02" db="EMBL/GenBank/DDBJ databases">
        <title>Draft genome of the type strains Burkholderia anthina DSM16086.</title>
        <authorList>
            <person name="Hertel R."/>
            <person name="Meissner J."/>
            <person name="Poehlein A."/>
            <person name="Daniel R."/>
            <person name="Commichau F.M."/>
        </authorList>
    </citation>
    <scope>NUCLEOTIDE SEQUENCE [LARGE SCALE GENOMIC DNA]</scope>
    <source>
        <strain evidence="7 10">DSM 16086</strain>
    </source>
</reference>
<dbReference type="SUPFAM" id="SSF48498">
    <property type="entry name" value="Tetracyclin repressor-like, C-terminal domain"/>
    <property type="match status" value="1"/>
</dbReference>
<keyword evidence="4" id="KW-0804">Transcription</keyword>
<sequence length="211" mass="23258">MDTSTSPSRLTDRKRAAIIDAAIEEFLAAGYDATSMDRIAARADVSKRTVYNHFPSKETLFAAILHQLWDATRTASPPAYCPDVPLREQLLALLDRKLRLLNDEAFLALARVAIGAAIHSPERARDMVERLGEREEDLTVWIRAAAAAGRLSVTDPVFAAHQLQGIVKAFAFWPQVTMGQPPLGMQEQQRLAESAADMFLAYYACQDADAA</sequence>
<dbReference type="GeneID" id="56501334"/>
<evidence type="ECO:0000313" key="9">
    <source>
        <dbReference type="Proteomes" id="UP000494201"/>
    </source>
</evidence>
<proteinExistence type="predicted"/>
<dbReference type="SUPFAM" id="SSF46689">
    <property type="entry name" value="Homeodomain-like"/>
    <property type="match status" value="1"/>
</dbReference>
<dbReference type="Pfam" id="PF00440">
    <property type="entry name" value="TetR_N"/>
    <property type="match status" value="1"/>
</dbReference>
<evidence type="ECO:0000256" key="1">
    <source>
        <dbReference type="ARBA" id="ARBA00022491"/>
    </source>
</evidence>
<gene>
    <name evidence="8" type="ORF">BAN20980_03285</name>
    <name evidence="7" type="ORF">JQK92_07090</name>
</gene>
<evidence type="ECO:0000259" key="6">
    <source>
        <dbReference type="PROSITE" id="PS50977"/>
    </source>
</evidence>
<evidence type="ECO:0000313" key="7">
    <source>
        <dbReference type="EMBL" id="MBM2766192.1"/>
    </source>
</evidence>
<protein>
    <submittedName>
        <fullName evidence="8">TetR family transcriptional regulator</fullName>
    </submittedName>
    <submittedName>
        <fullName evidence="7">TetR/AcrR family transcriptional regulator</fullName>
    </submittedName>
</protein>
<keyword evidence="3 5" id="KW-0238">DNA-binding</keyword>
<evidence type="ECO:0000313" key="8">
    <source>
        <dbReference type="EMBL" id="VVU50569.1"/>
    </source>
</evidence>
<dbReference type="GO" id="GO:0000976">
    <property type="term" value="F:transcription cis-regulatory region binding"/>
    <property type="evidence" value="ECO:0007669"/>
    <property type="project" value="TreeGrafter"/>
</dbReference>
<dbReference type="Proteomes" id="UP000755577">
    <property type="component" value="Unassembled WGS sequence"/>
</dbReference>
<dbReference type="PANTHER" id="PTHR30055:SF224">
    <property type="entry name" value="TRANSCRIPTIONAL REGULATOR TETR FAMILY"/>
    <property type="match status" value="1"/>
</dbReference>
<dbReference type="InterPro" id="IPR009057">
    <property type="entry name" value="Homeodomain-like_sf"/>
</dbReference>